<dbReference type="RefSeq" id="WP_098196044.1">
    <property type="nucleotide sequence ID" value="NZ_CP023777.1"/>
</dbReference>
<gene>
    <name evidence="3" type="ORF">COR50_00610</name>
</gene>
<dbReference type="Pfam" id="PF16169">
    <property type="entry name" value="DUF4872"/>
    <property type="match status" value="1"/>
</dbReference>
<dbReference type="KEGG" id="cbae:COR50_00610"/>
<protein>
    <submittedName>
        <fullName evidence="3">Peptidase</fullName>
    </submittedName>
</protein>
<dbReference type="Proteomes" id="UP000220133">
    <property type="component" value="Chromosome"/>
</dbReference>
<evidence type="ECO:0000313" key="4">
    <source>
        <dbReference type="Proteomes" id="UP000220133"/>
    </source>
</evidence>
<dbReference type="OrthoDB" id="4075615at2"/>
<dbReference type="InterPro" id="IPR026935">
    <property type="entry name" value="BtrH_N"/>
</dbReference>
<evidence type="ECO:0000259" key="1">
    <source>
        <dbReference type="Pfam" id="PF14399"/>
    </source>
</evidence>
<dbReference type="InterPro" id="IPR032369">
    <property type="entry name" value="DUF4872"/>
</dbReference>
<dbReference type="AlphaFoldDB" id="A0A291R0F4"/>
<feature type="domain" description="DUF4872" evidence="2">
    <location>
        <begin position="163"/>
        <end position="336"/>
    </location>
</feature>
<dbReference type="EMBL" id="CP023777">
    <property type="protein sequence ID" value="ATL49677.1"/>
    <property type="molecule type" value="Genomic_DNA"/>
</dbReference>
<name>A0A291R0F4_9BACT</name>
<feature type="domain" description="Butirosin biosynthesis protein H N-terminal" evidence="1">
    <location>
        <begin position="21"/>
        <end position="152"/>
    </location>
</feature>
<dbReference type="Pfam" id="PF14399">
    <property type="entry name" value="BtrH_N"/>
    <property type="match status" value="1"/>
</dbReference>
<keyword evidence="4" id="KW-1185">Reference proteome</keyword>
<reference evidence="3 4" key="1">
    <citation type="submission" date="2017-10" db="EMBL/GenBank/DDBJ databases">
        <title>Paenichitinophaga pekingensis gen. nov., sp. nov., isolated from activated sludge.</title>
        <authorList>
            <person name="Jin D."/>
            <person name="Kong X."/>
            <person name="Deng Y."/>
            <person name="Bai Z."/>
        </authorList>
    </citation>
    <scope>NUCLEOTIDE SEQUENCE [LARGE SCALE GENOMIC DNA]</scope>
    <source>
        <strain evidence="3 4">13</strain>
    </source>
</reference>
<evidence type="ECO:0000259" key="2">
    <source>
        <dbReference type="Pfam" id="PF16169"/>
    </source>
</evidence>
<organism evidence="3 4">
    <name type="scientific">Chitinophaga caeni</name>
    <dbReference type="NCBI Taxonomy" id="2029983"/>
    <lineage>
        <taxon>Bacteria</taxon>
        <taxon>Pseudomonadati</taxon>
        <taxon>Bacteroidota</taxon>
        <taxon>Chitinophagia</taxon>
        <taxon>Chitinophagales</taxon>
        <taxon>Chitinophagaceae</taxon>
        <taxon>Chitinophaga</taxon>
    </lineage>
</organism>
<accession>A0A291R0F4</accession>
<sequence>MTAPLKGEIDPGAFTHTQFAHCESGVASNLLRHYGLQISEPMAFGIGSGLFFGHLPFVKVNGIPGTTYRIWPGGIFNKLCKRLGVKMVSQKFKQPAKAMAALDELLKEGIPVGMQTSVYYLPYLPPAYRFHFNAHNLVVFGKDGEDYLVSDPVMEEVAKIDYDSLAKARFAKGYPEPSGKLYYPVEVPKQVDLSKAIKQGIDQTCNFMLRVPVPMLGVKGIKFLGKRVKKYPQLGDRRATLFLGNIIRMQEEIGTGGAGFRFMYAAFLQEAANYLERDELKPMAQELTAIGDQWRQFAFDAGRICKSRESHANGYDLLSDRLMAIASQETDFYKKLWKVKL</sequence>
<evidence type="ECO:0000313" key="3">
    <source>
        <dbReference type="EMBL" id="ATL49677.1"/>
    </source>
</evidence>
<proteinExistence type="predicted"/>